<sequence length="42" mass="4902">MAGSYELARWSPNTFAEMCIPFRRLRLKVERPSGFLANSRNQ</sequence>
<organism evidence="1 2">
    <name type="scientific">Lysinibacter cavernae</name>
    <dbReference type="NCBI Taxonomy" id="1640652"/>
    <lineage>
        <taxon>Bacteria</taxon>
        <taxon>Bacillati</taxon>
        <taxon>Actinomycetota</taxon>
        <taxon>Actinomycetes</taxon>
        <taxon>Micrococcales</taxon>
        <taxon>Microbacteriaceae</taxon>
        <taxon>Lysinibacter</taxon>
    </lineage>
</organism>
<evidence type="ECO:0000313" key="1">
    <source>
        <dbReference type="EMBL" id="NIH53382.1"/>
    </source>
</evidence>
<accession>A0A7X5R0S0</accession>
<gene>
    <name evidence="1" type="ORF">FHX76_001250</name>
</gene>
<keyword evidence="2" id="KW-1185">Reference proteome</keyword>
<dbReference type="AlphaFoldDB" id="A0A7X5R0S0"/>
<reference evidence="1 2" key="1">
    <citation type="submission" date="2020-02" db="EMBL/GenBank/DDBJ databases">
        <title>Sequencing the genomes of 1000 actinobacteria strains.</title>
        <authorList>
            <person name="Klenk H.-P."/>
        </authorList>
    </citation>
    <scope>NUCLEOTIDE SEQUENCE [LARGE SCALE GENOMIC DNA]</scope>
    <source>
        <strain evidence="1 2">DSM 27960</strain>
    </source>
</reference>
<dbReference type="Proteomes" id="UP000541033">
    <property type="component" value="Unassembled WGS sequence"/>
</dbReference>
<dbReference type="EMBL" id="JAAMOX010000001">
    <property type="protein sequence ID" value="NIH53382.1"/>
    <property type="molecule type" value="Genomic_DNA"/>
</dbReference>
<proteinExistence type="predicted"/>
<evidence type="ECO:0000313" key="2">
    <source>
        <dbReference type="Proteomes" id="UP000541033"/>
    </source>
</evidence>
<comment type="caution">
    <text evidence="1">The sequence shown here is derived from an EMBL/GenBank/DDBJ whole genome shotgun (WGS) entry which is preliminary data.</text>
</comment>
<protein>
    <submittedName>
        <fullName evidence="1">Uncharacterized protein</fullName>
    </submittedName>
</protein>
<name>A0A7X5R0S0_9MICO</name>